<feature type="transmembrane region" description="Helical" evidence="5">
    <location>
        <begin position="55"/>
        <end position="75"/>
    </location>
</feature>
<evidence type="ECO:0000256" key="5">
    <source>
        <dbReference type="SAM" id="Phobius"/>
    </source>
</evidence>
<name>A0A417ZAC1_9MICO</name>
<comment type="subcellular location">
    <subcellularLocation>
        <location evidence="1">Membrane</location>
        <topology evidence="1">Multi-pass membrane protein</topology>
    </subcellularLocation>
</comment>
<dbReference type="Pfam" id="PF07291">
    <property type="entry name" value="MauE"/>
    <property type="match status" value="1"/>
</dbReference>
<dbReference type="Proteomes" id="UP000285376">
    <property type="component" value="Unassembled WGS sequence"/>
</dbReference>
<dbReference type="AlphaFoldDB" id="A0A417ZAC1"/>
<dbReference type="InterPro" id="IPR051907">
    <property type="entry name" value="DoxX-like_oxidoreductase"/>
</dbReference>
<evidence type="ECO:0000256" key="3">
    <source>
        <dbReference type="ARBA" id="ARBA00022989"/>
    </source>
</evidence>
<keyword evidence="2 5" id="KW-0812">Transmembrane</keyword>
<evidence type="ECO:0000313" key="8">
    <source>
        <dbReference type="Proteomes" id="UP000285376"/>
    </source>
</evidence>
<organism evidence="7 8">
    <name type="scientific">Dermacoccus abyssi</name>
    <dbReference type="NCBI Taxonomy" id="322596"/>
    <lineage>
        <taxon>Bacteria</taxon>
        <taxon>Bacillati</taxon>
        <taxon>Actinomycetota</taxon>
        <taxon>Actinomycetes</taxon>
        <taxon>Micrococcales</taxon>
        <taxon>Dermacoccaceae</taxon>
        <taxon>Dermacoccus</taxon>
    </lineage>
</organism>
<evidence type="ECO:0000256" key="4">
    <source>
        <dbReference type="ARBA" id="ARBA00023136"/>
    </source>
</evidence>
<sequence>MTDRARLEGTRMPWVSLVLRLALAAVFLFAGVPKLTNFPASRRSVRAYELFSYDVSNLIGTLLPMVEVALGVLLLMGLFTRFSALCAALLLVVFIAGIASAWARGLSIDCGCFSEGGAVSENATKYPLEIARDLVFLVMAGALSLRPRSRFSVDQALWG</sequence>
<dbReference type="InterPro" id="IPR009908">
    <property type="entry name" value="Methylamine_util_MauE"/>
</dbReference>
<dbReference type="GO" id="GO:0005886">
    <property type="term" value="C:plasma membrane"/>
    <property type="evidence" value="ECO:0007669"/>
    <property type="project" value="TreeGrafter"/>
</dbReference>
<keyword evidence="3 5" id="KW-1133">Transmembrane helix</keyword>
<protein>
    <submittedName>
        <fullName evidence="7">DoxX family membrane protein</fullName>
    </submittedName>
</protein>
<dbReference type="GO" id="GO:0030416">
    <property type="term" value="P:methylamine metabolic process"/>
    <property type="evidence" value="ECO:0007669"/>
    <property type="project" value="InterPro"/>
</dbReference>
<comment type="caution">
    <text evidence="7">The sequence shown here is derived from an EMBL/GenBank/DDBJ whole genome shotgun (WGS) entry which is preliminary data.</text>
</comment>
<dbReference type="RefSeq" id="WP_118912488.1">
    <property type="nucleotide sequence ID" value="NZ_CBCRVH010000002.1"/>
</dbReference>
<dbReference type="PANTHER" id="PTHR33452:SF1">
    <property type="entry name" value="INNER MEMBRANE PROTEIN YPHA-RELATED"/>
    <property type="match status" value="1"/>
</dbReference>
<keyword evidence="4 5" id="KW-0472">Membrane</keyword>
<feature type="transmembrane region" description="Helical" evidence="5">
    <location>
        <begin position="82"/>
        <end position="103"/>
    </location>
</feature>
<evidence type="ECO:0000259" key="6">
    <source>
        <dbReference type="Pfam" id="PF07291"/>
    </source>
</evidence>
<dbReference type="EMBL" id="QWLM01000002">
    <property type="protein sequence ID" value="RHW47603.1"/>
    <property type="molecule type" value="Genomic_DNA"/>
</dbReference>
<feature type="transmembrane region" description="Helical" evidence="5">
    <location>
        <begin position="12"/>
        <end position="35"/>
    </location>
</feature>
<evidence type="ECO:0000256" key="2">
    <source>
        <dbReference type="ARBA" id="ARBA00022692"/>
    </source>
</evidence>
<evidence type="ECO:0000256" key="1">
    <source>
        <dbReference type="ARBA" id="ARBA00004141"/>
    </source>
</evidence>
<feature type="domain" description="Methylamine utilisation protein MauE" evidence="6">
    <location>
        <begin position="12"/>
        <end position="144"/>
    </location>
</feature>
<dbReference type="PANTHER" id="PTHR33452">
    <property type="entry name" value="OXIDOREDUCTASE CATD-RELATED"/>
    <property type="match status" value="1"/>
</dbReference>
<reference evidence="7 8" key="1">
    <citation type="submission" date="2018-08" db="EMBL/GenBank/DDBJ databases">
        <title>Whole genome sequence analysis of Dermacoccus abyssi bacteria isolated from Deep Mariana trench Micromonospora spp reveals genes involved in the environmental adaptation and production of secondary metabolites.</title>
        <authorList>
            <person name="Abdel-Mageed W.M."/>
            <person name="Lehri B."/>
            <person name="Nouioui I."/>
            <person name="Goodfellow I."/>
            <person name="Jaspars M."/>
            <person name="Karlyshev A."/>
        </authorList>
    </citation>
    <scope>NUCLEOTIDE SEQUENCE [LARGE SCALE GENOMIC DNA]</scope>
    <source>
        <strain evidence="7 8">MT1.1</strain>
    </source>
</reference>
<gene>
    <name evidence="7" type="ORF">D1832_02595</name>
</gene>
<proteinExistence type="predicted"/>
<dbReference type="UniPathway" id="UPA00895"/>
<evidence type="ECO:0000313" key="7">
    <source>
        <dbReference type="EMBL" id="RHW47603.1"/>
    </source>
</evidence>
<accession>A0A417ZAC1</accession>